<sequence>ISLIGLSYTYKPTRAYSLVN</sequence>
<dbReference type="EMBL" id="AFQF01002065">
    <property type="protein sequence ID" value="EGU82609.1"/>
    <property type="molecule type" value="Genomic_DNA"/>
</dbReference>
<reference evidence="1" key="1">
    <citation type="journal article" date="2012" name="Mol. Plant Microbe Interact.">
        <title>A highly conserved effector in Fusarium oxysporum is required for full virulence on Arabidopsis.</title>
        <authorList>
            <person name="Thatcher L.F."/>
            <person name="Gardiner D.M."/>
            <person name="Kazan K."/>
            <person name="Manners J."/>
        </authorList>
    </citation>
    <scope>NUCLEOTIDE SEQUENCE [LARGE SCALE GENOMIC DNA]</scope>
    <source>
        <strain evidence="1">Fo5176</strain>
    </source>
</reference>
<organism evidence="1">
    <name type="scientific">Fusarium oxysporum (strain Fo5176)</name>
    <name type="common">Fusarium vascular wilt</name>
    <dbReference type="NCBI Taxonomy" id="660025"/>
    <lineage>
        <taxon>Eukaryota</taxon>
        <taxon>Fungi</taxon>
        <taxon>Dikarya</taxon>
        <taxon>Ascomycota</taxon>
        <taxon>Pezizomycotina</taxon>
        <taxon>Sordariomycetes</taxon>
        <taxon>Hypocreomycetidae</taxon>
        <taxon>Hypocreales</taxon>
        <taxon>Nectriaceae</taxon>
        <taxon>Fusarium</taxon>
        <taxon>Fusarium oxysporum species complex</taxon>
    </lineage>
</organism>
<comment type="caution">
    <text evidence="1">The sequence shown here is derived from an EMBL/GenBank/DDBJ whole genome shotgun (WGS) entry which is preliminary data.</text>
</comment>
<evidence type="ECO:0000313" key="1">
    <source>
        <dbReference type="EMBL" id="EGU82609.1"/>
    </source>
</evidence>
<protein>
    <submittedName>
        <fullName evidence="1">Uncharacterized protein</fullName>
    </submittedName>
</protein>
<gene>
    <name evidence="1" type="ORF">FOXB_06877</name>
</gene>
<accession>F9FKE8</accession>
<name>F9FKE8_FUSOF</name>
<feature type="non-terminal residue" evidence="1">
    <location>
        <position position="1"/>
    </location>
</feature>
<dbReference type="AlphaFoldDB" id="F9FKE8"/>
<proteinExistence type="predicted"/>